<evidence type="ECO:0000256" key="14">
    <source>
        <dbReference type="SAM" id="MobiDB-lite"/>
    </source>
</evidence>
<dbReference type="EC" id="4.6.1.2" evidence="3 13"/>
<dbReference type="GO" id="GO:0007168">
    <property type="term" value="P:receptor guanylyl cyclase signaling pathway"/>
    <property type="evidence" value="ECO:0007669"/>
    <property type="project" value="TreeGrafter"/>
</dbReference>
<keyword evidence="5" id="KW-0547">Nucleotide-binding</keyword>
<dbReference type="CDD" id="cd06352">
    <property type="entry name" value="PBP1_NPR_GC-like"/>
    <property type="match status" value="1"/>
</dbReference>
<accession>A0AAD4MRF8</accession>
<comment type="similarity">
    <text evidence="12">Belongs to the adenylyl cyclase class-4/guanylyl cyclase family.</text>
</comment>
<evidence type="ECO:0000256" key="12">
    <source>
        <dbReference type="RuleBase" id="RU000405"/>
    </source>
</evidence>
<dbReference type="GO" id="GO:0004016">
    <property type="term" value="F:adenylate cyclase activity"/>
    <property type="evidence" value="ECO:0007669"/>
    <property type="project" value="TreeGrafter"/>
</dbReference>
<dbReference type="InterPro" id="IPR029787">
    <property type="entry name" value="Nucleotide_cyclase"/>
</dbReference>
<evidence type="ECO:0000256" key="5">
    <source>
        <dbReference type="ARBA" id="ARBA00022741"/>
    </source>
</evidence>
<evidence type="ECO:0000256" key="13">
    <source>
        <dbReference type="RuleBase" id="RU003431"/>
    </source>
</evidence>
<dbReference type="GO" id="GO:0035556">
    <property type="term" value="P:intracellular signal transduction"/>
    <property type="evidence" value="ECO:0007669"/>
    <property type="project" value="InterPro"/>
</dbReference>
<evidence type="ECO:0000256" key="7">
    <source>
        <dbReference type="ARBA" id="ARBA00023136"/>
    </source>
</evidence>
<dbReference type="InterPro" id="IPR001828">
    <property type="entry name" value="ANF_lig-bd_rcpt"/>
</dbReference>
<dbReference type="Gene3D" id="6.10.250.780">
    <property type="match status" value="1"/>
</dbReference>
<evidence type="ECO:0000256" key="8">
    <source>
        <dbReference type="ARBA" id="ARBA00023170"/>
    </source>
</evidence>
<feature type="transmembrane region" description="Helical" evidence="15">
    <location>
        <begin position="570"/>
        <end position="596"/>
    </location>
</feature>
<dbReference type="GO" id="GO:0001653">
    <property type="term" value="F:peptide receptor activity"/>
    <property type="evidence" value="ECO:0007669"/>
    <property type="project" value="TreeGrafter"/>
</dbReference>
<keyword evidence="8" id="KW-0675">Receptor</keyword>
<dbReference type="SUPFAM" id="SSF56112">
    <property type="entry name" value="Protein kinase-like (PK-like)"/>
    <property type="match status" value="1"/>
</dbReference>
<dbReference type="EMBL" id="JAKKPZ010000081">
    <property type="protein sequence ID" value="KAI1703536.1"/>
    <property type="molecule type" value="Genomic_DNA"/>
</dbReference>
<comment type="caution">
    <text evidence="18">The sequence shown here is derived from an EMBL/GenBank/DDBJ whole genome shotgun (WGS) entry which is preliminary data.</text>
</comment>
<dbReference type="InterPro" id="IPR028082">
    <property type="entry name" value="Peripla_BP_I"/>
</dbReference>
<organism evidence="18 19">
    <name type="scientific">Ditylenchus destructor</name>
    <dbReference type="NCBI Taxonomy" id="166010"/>
    <lineage>
        <taxon>Eukaryota</taxon>
        <taxon>Metazoa</taxon>
        <taxon>Ecdysozoa</taxon>
        <taxon>Nematoda</taxon>
        <taxon>Chromadorea</taxon>
        <taxon>Rhabditida</taxon>
        <taxon>Tylenchina</taxon>
        <taxon>Tylenchomorpha</taxon>
        <taxon>Sphaerularioidea</taxon>
        <taxon>Anguinidae</taxon>
        <taxon>Anguininae</taxon>
        <taxon>Ditylenchus</taxon>
    </lineage>
</organism>
<dbReference type="GO" id="GO:0004383">
    <property type="term" value="F:guanylate cyclase activity"/>
    <property type="evidence" value="ECO:0007669"/>
    <property type="project" value="UniProtKB-EC"/>
</dbReference>
<dbReference type="PANTHER" id="PTHR11920:SF495">
    <property type="entry name" value="RECEPTOR-TYPE GUANYLATE CYCLASE GCY-7"/>
    <property type="match status" value="1"/>
</dbReference>
<dbReference type="InterPro" id="IPR011009">
    <property type="entry name" value="Kinase-like_dom_sf"/>
</dbReference>
<keyword evidence="11 13" id="KW-0141">cGMP biosynthesis</keyword>
<dbReference type="Proteomes" id="UP001201812">
    <property type="component" value="Unassembled WGS sequence"/>
</dbReference>
<evidence type="ECO:0000256" key="15">
    <source>
        <dbReference type="SAM" id="Phobius"/>
    </source>
</evidence>
<keyword evidence="10 12" id="KW-0456">Lyase</keyword>
<dbReference type="SMART" id="SM00044">
    <property type="entry name" value="CYCc"/>
    <property type="match status" value="1"/>
</dbReference>
<dbReference type="GO" id="GO:0005886">
    <property type="term" value="C:plasma membrane"/>
    <property type="evidence" value="ECO:0007669"/>
    <property type="project" value="TreeGrafter"/>
</dbReference>
<keyword evidence="19" id="KW-1185">Reference proteome</keyword>
<evidence type="ECO:0000256" key="2">
    <source>
        <dbReference type="ARBA" id="ARBA00004479"/>
    </source>
</evidence>
<gene>
    <name evidence="18" type="ORF">DdX_14869</name>
</gene>
<keyword evidence="7 15" id="KW-0472">Membrane</keyword>
<evidence type="ECO:0000256" key="11">
    <source>
        <dbReference type="ARBA" id="ARBA00023293"/>
    </source>
</evidence>
<evidence type="ECO:0000313" key="19">
    <source>
        <dbReference type="Proteomes" id="UP001201812"/>
    </source>
</evidence>
<feature type="domain" description="Guanylate cyclase" evidence="17">
    <location>
        <begin position="983"/>
        <end position="1113"/>
    </location>
</feature>
<feature type="domain" description="Protein kinase" evidence="16">
    <location>
        <begin position="630"/>
        <end position="912"/>
    </location>
</feature>
<comment type="subcellular location">
    <subcellularLocation>
        <location evidence="2">Membrane</location>
        <topology evidence="2">Single-pass type I membrane protein</topology>
    </subcellularLocation>
</comment>
<dbReference type="PANTHER" id="PTHR11920">
    <property type="entry name" value="GUANYLYL CYCLASE"/>
    <property type="match status" value="1"/>
</dbReference>
<dbReference type="InterPro" id="IPR000719">
    <property type="entry name" value="Prot_kinase_dom"/>
</dbReference>
<evidence type="ECO:0000256" key="10">
    <source>
        <dbReference type="ARBA" id="ARBA00023239"/>
    </source>
</evidence>
<dbReference type="Gene3D" id="1.10.510.10">
    <property type="entry name" value="Transferase(Phosphotransferase) domain 1"/>
    <property type="match status" value="1"/>
</dbReference>
<dbReference type="SUPFAM" id="SSF55073">
    <property type="entry name" value="Nucleotide cyclase"/>
    <property type="match status" value="1"/>
</dbReference>
<name>A0AAD4MRF8_9BILA</name>
<proteinExistence type="inferred from homology"/>
<evidence type="ECO:0000256" key="9">
    <source>
        <dbReference type="ARBA" id="ARBA00023180"/>
    </source>
</evidence>
<evidence type="ECO:0000313" key="18">
    <source>
        <dbReference type="EMBL" id="KAI1703536.1"/>
    </source>
</evidence>
<dbReference type="Gene3D" id="3.40.50.2300">
    <property type="match status" value="2"/>
</dbReference>
<reference evidence="18" key="1">
    <citation type="submission" date="2022-01" db="EMBL/GenBank/DDBJ databases">
        <title>Genome Sequence Resource for Two Populations of Ditylenchus destructor, the Migratory Endoparasitic Phytonematode.</title>
        <authorList>
            <person name="Zhang H."/>
            <person name="Lin R."/>
            <person name="Xie B."/>
        </authorList>
    </citation>
    <scope>NUCLEOTIDE SEQUENCE</scope>
    <source>
        <strain evidence="18">BazhouSP</strain>
    </source>
</reference>
<comment type="catalytic activity">
    <reaction evidence="1 13">
        <text>GTP = 3',5'-cyclic GMP + diphosphate</text>
        <dbReference type="Rhea" id="RHEA:13665"/>
        <dbReference type="ChEBI" id="CHEBI:33019"/>
        <dbReference type="ChEBI" id="CHEBI:37565"/>
        <dbReference type="ChEBI" id="CHEBI:57746"/>
        <dbReference type="EC" id="4.6.1.2"/>
    </reaction>
</comment>
<dbReference type="AlphaFoldDB" id="A0AAD4MRF8"/>
<dbReference type="FunFam" id="3.30.70.1230:FF:000030">
    <property type="entry name" value="Si:ch211-215j19.12"/>
    <property type="match status" value="1"/>
</dbReference>
<sequence>MEVPAKIPGNLFSGAPEEQNDVSHAPKAAAQRKLRSVKEQELGDRMTSQMNGKHENNCSIRLKDQKAAEVTICETPQRKRFTEAVICAQNFNDTIGNPLSTRTQSPYQVPDLTQFPSLQQLHQRQIKVGILIPDNASLGNDSWILGYDTNAGAATIALDRITQEQLLPNTNFTFVWYFANCDESRSAGFATRLIREDKVDVVLGPVCTDAVRTAGVLGKAYNVPFLIWGAVIGSEVADNQRFPTLTINVGTTWSLVLALISVFEKFGWNEYAFLYAPRRAKASALARCGGVQEDIDVFLKTNMTLLYKRNIANDTYDQLLTVMEFLKNRARVIVGCFEIDLDRRNFMLAAAEAGLNTDEYVFVLLEIRRAGFGNPPFWLDADGEKDGKDTIVKGISDKVLIIDAEVLDSDDAKDFGAQVLQKMHEWPFYCDYCSLTANVSAAAQSLADVFYAYGLSLNRSIAQYGEAAIKNGTLLSINTRGEFKGFSGRVLINEKGVRRPVYNLVGMNAFLEQTVFAVITTEDENSSLIPYSYSPLYDDESTGIWAVRPLSHPLCGFDGSKRPKPFFQEYWLYLVGTITIVMCIATIIIYMMYLTIRRRKHETARLDALWQIGHAQLERRREKESSRSFLSIGSQYSNSQYTQSHRSLKADTENVQFCIMDGISVIARKHSPKFTPSKITEQDRAQLRYMRQLDHSNLNKFLGLYHDSVQYLSVWAYCERGNLSEVIEQYSANLDGFILTSMIRDICHGLVAIHTSTALDQFHGSLTSNCIVVNDRWQLKIQYYGLQSLKLASIEETDSTQIGNLWSAPEILRDRSLAGGTQKGDIYSFAIICSEIITRKSAWNLEDIAESEDQVIYRVRRGGVPPARPNIAVDPTLEINPTLFHLIRDCWNEEPEKRPRIELVRDALKTMFSTKATNLMDYIFTLLESNATQLTQVVDERTKELIFEKKKADILLYRLLPRLVADRMKLGQAVTPELFEAVTVFFSDVVSFTILASRSTPLQVVNLLNDLYTTFDLIIDEYNVYKVETIGDGLHCVSGLPTRNGNEHVRQICGMAFGFLRSIKTFKVPHLPQHQINIRIGIHTGPCVAGVVGLTAPRYCVFGDTVNLAARMESTGRIHISAETNRYLTENFKGQSYVTKNRGEVLIKGAKPAETFWLIPPDEQN</sequence>
<dbReference type="InterPro" id="IPR001245">
    <property type="entry name" value="Ser-Thr/Tyr_kinase_cat_dom"/>
</dbReference>
<keyword evidence="4 15" id="KW-0812">Transmembrane</keyword>
<dbReference type="Pfam" id="PF01094">
    <property type="entry name" value="ANF_receptor"/>
    <property type="match status" value="1"/>
</dbReference>
<evidence type="ECO:0000256" key="3">
    <source>
        <dbReference type="ARBA" id="ARBA00012202"/>
    </source>
</evidence>
<dbReference type="InterPro" id="IPR001054">
    <property type="entry name" value="A/G_cyclase"/>
</dbReference>
<keyword evidence="6 15" id="KW-1133">Transmembrane helix</keyword>
<keyword evidence="9" id="KW-0325">Glycoprotein</keyword>
<dbReference type="PROSITE" id="PS50125">
    <property type="entry name" value="GUANYLATE_CYCLASE_2"/>
    <property type="match status" value="1"/>
</dbReference>
<evidence type="ECO:0000256" key="6">
    <source>
        <dbReference type="ARBA" id="ARBA00022989"/>
    </source>
</evidence>
<evidence type="ECO:0000259" key="17">
    <source>
        <dbReference type="PROSITE" id="PS50125"/>
    </source>
</evidence>
<dbReference type="GO" id="GO:0005524">
    <property type="term" value="F:ATP binding"/>
    <property type="evidence" value="ECO:0007669"/>
    <property type="project" value="InterPro"/>
</dbReference>
<dbReference type="PROSITE" id="PS00452">
    <property type="entry name" value="GUANYLATE_CYCLASE_1"/>
    <property type="match status" value="1"/>
</dbReference>
<dbReference type="CDD" id="cd07302">
    <property type="entry name" value="CHD"/>
    <property type="match status" value="1"/>
</dbReference>
<evidence type="ECO:0000256" key="1">
    <source>
        <dbReference type="ARBA" id="ARBA00001436"/>
    </source>
</evidence>
<dbReference type="Pfam" id="PF07714">
    <property type="entry name" value="PK_Tyr_Ser-Thr"/>
    <property type="match status" value="1"/>
</dbReference>
<dbReference type="InterPro" id="IPR050401">
    <property type="entry name" value="Cyclic_nucleotide_synthase"/>
</dbReference>
<protein>
    <recommendedName>
        <fullName evidence="3 13">Guanylate cyclase</fullName>
        <ecNumber evidence="3 13">4.6.1.2</ecNumber>
    </recommendedName>
</protein>
<dbReference type="Gene3D" id="3.30.70.1230">
    <property type="entry name" value="Nucleotide cyclase"/>
    <property type="match status" value="1"/>
</dbReference>
<evidence type="ECO:0000259" key="16">
    <source>
        <dbReference type="PROSITE" id="PS50011"/>
    </source>
</evidence>
<dbReference type="GO" id="GO:0004672">
    <property type="term" value="F:protein kinase activity"/>
    <property type="evidence" value="ECO:0007669"/>
    <property type="project" value="InterPro"/>
</dbReference>
<dbReference type="InterPro" id="IPR018297">
    <property type="entry name" value="A/G_cyclase_CS"/>
</dbReference>
<feature type="region of interest" description="Disordered" evidence="14">
    <location>
        <begin position="1"/>
        <end position="52"/>
    </location>
</feature>
<dbReference type="Pfam" id="PF00211">
    <property type="entry name" value="Guanylate_cyc"/>
    <property type="match status" value="1"/>
</dbReference>
<dbReference type="SUPFAM" id="SSF53822">
    <property type="entry name" value="Periplasmic binding protein-like I"/>
    <property type="match status" value="1"/>
</dbReference>
<dbReference type="PROSITE" id="PS50011">
    <property type="entry name" value="PROTEIN_KINASE_DOM"/>
    <property type="match status" value="1"/>
</dbReference>
<evidence type="ECO:0000256" key="4">
    <source>
        <dbReference type="ARBA" id="ARBA00022692"/>
    </source>
</evidence>